<sequence length="108" mass="11939">MAAELETARADQPIISIKPADFPPVMAANSPLIPYSAVAPPQFLEVYKLHVHLSLETIYEEDSTEDDNFMGMFQASSTSPPSFMSSMCFLEVHKPISSSYTHHNCQCA</sequence>
<gene>
    <name evidence="1" type="ORF">FNV43_RR06051</name>
</gene>
<protein>
    <submittedName>
        <fullName evidence="1">Uncharacterized protein</fullName>
    </submittedName>
</protein>
<dbReference type="AlphaFoldDB" id="A0A8K0HCA1"/>
<accession>A0A8K0HCA1</accession>
<keyword evidence="2" id="KW-1185">Reference proteome</keyword>
<evidence type="ECO:0000313" key="1">
    <source>
        <dbReference type="EMBL" id="KAF3449972.1"/>
    </source>
</evidence>
<dbReference type="OrthoDB" id="913175at2759"/>
<name>A0A8K0HCA1_9ROSA</name>
<comment type="caution">
    <text evidence="1">The sequence shown here is derived from an EMBL/GenBank/DDBJ whole genome shotgun (WGS) entry which is preliminary data.</text>
</comment>
<dbReference type="EMBL" id="VOIH02000003">
    <property type="protein sequence ID" value="KAF3449972.1"/>
    <property type="molecule type" value="Genomic_DNA"/>
</dbReference>
<reference evidence="1" key="1">
    <citation type="submission" date="2020-03" db="EMBL/GenBank/DDBJ databases">
        <title>A high-quality chromosome-level genome assembly of a woody plant with both climbing and erect habits, Rhamnella rubrinervis.</title>
        <authorList>
            <person name="Lu Z."/>
            <person name="Yang Y."/>
            <person name="Zhu X."/>
            <person name="Sun Y."/>
        </authorList>
    </citation>
    <scope>NUCLEOTIDE SEQUENCE</scope>
    <source>
        <strain evidence="1">BYM</strain>
        <tissue evidence="1">Leaf</tissue>
    </source>
</reference>
<dbReference type="Proteomes" id="UP000796880">
    <property type="component" value="Unassembled WGS sequence"/>
</dbReference>
<evidence type="ECO:0000313" key="2">
    <source>
        <dbReference type="Proteomes" id="UP000796880"/>
    </source>
</evidence>
<proteinExistence type="predicted"/>
<organism evidence="1 2">
    <name type="scientific">Rhamnella rubrinervis</name>
    <dbReference type="NCBI Taxonomy" id="2594499"/>
    <lineage>
        <taxon>Eukaryota</taxon>
        <taxon>Viridiplantae</taxon>
        <taxon>Streptophyta</taxon>
        <taxon>Embryophyta</taxon>
        <taxon>Tracheophyta</taxon>
        <taxon>Spermatophyta</taxon>
        <taxon>Magnoliopsida</taxon>
        <taxon>eudicotyledons</taxon>
        <taxon>Gunneridae</taxon>
        <taxon>Pentapetalae</taxon>
        <taxon>rosids</taxon>
        <taxon>fabids</taxon>
        <taxon>Rosales</taxon>
        <taxon>Rhamnaceae</taxon>
        <taxon>rhamnoid group</taxon>
        <taxon>Rhamneae</taxon>
        <taxon>Rhamnella</taxon>
    </lineage>
</organism>